<keyword evidence="7" id="KW-0547">Nucleotide-binding</keyword>
<evidence type="ECO:0000256" key="7">
    <source>
        <dbReference type="ARBA" id="ARBA00022741"/>
    </source>
</evidence>
<dbReference type="Proteomes" id="UP000094336">
    <property type="component" value="Unassembled WGS sequence"/>
</dbReference>
<name>A0A1E3QVG5_9ASCO</name>
<evidence type="ECO:0000256" key="4">
    <source>
        <dbReference type="ARBA" id="ARBA00015647"/>
    </source>
</evidence>
<dbReference type="OrthoDB" id="2020436at2759"/>
<dbReference type="GO" id="GO:0005524">
    <property type="term" value="F:ATP binding"/>
    <property type="evidence" value="ECO:0007669"/>
    <property type="project" value="UniProtKB-KW"/>
</dbReference>
<proteinExistence type="inferred from homology"/>
<protein>
    <recommendedName>
        <fullName evidence="4">Pantoate--beta-alanine ligase</fullName>
        <ecNumber evidence="3">6.3.2.1</ecNumber>
    </recommendedName>
    <alternativeName>
        <fullName evidence="10">Pantoate-activating enzyme</fullName>
    </alternativeName>
    <alternativeName>
        <fullName evidence="9">Pantothenate synthetase</fullName>
    </alternativeName>
</protein>
<comment type="pathway">
    <text evidence="1">Cofactor biosynthesis; (R)-pantothenate biosynthesis; (R)-pantothenate from (R)-pantoate and beta-alanine: step 1/1.</text>
</comment>
<dbReference type="PANTHER" id="PTHR21299">
    <property type="entry name" value="CYTIDYLATE KINASE/PANTOATE-BETA-ALANINE LIGASE"/>
    <property type="match status" value="1"/>
</dbReference>
<dbReference type="RefSeq" id="XP_018986390.1">
    <property type="nucleotide sequence ID" value="XM_019128255.1"/>
</dbReference>
<organism evidence="12 13">
    <name type="scientific">Babjeviella inositovora NRRL Y-12698</name>
    <dbReference type="NCBI Taxonomy" id="984486"/>
    <lineage>
        <taxon>Eukaryota</taxon>
        <taxon>Fungi</taxon>
        <taxon>Dikarya</taxon>
        <taxon>Ascomycota</taxon>
        <taxon>Saccharomycotina</taxon>
        <taxon>Pichiomycetes</taxon>
        <taxon>Serinales incertae sedis</taxon>
        <taxon>Babjeviella</taxon>
    </lineage>
</organism>
<dbReference type="UniPathway" id="UPA00028">
    <property type="reaction ID" value="UER00005"/>
</dbReference>
<evidence type="ECO:0000256" key="5">
    <source>
        <dbReference type="ARBA" id="ARBA00022598"/>
    </source>
</evidence>
<dbReference type="PANTHER" id="PTHR21299:SF1">
    <property type="entry name" value="PANTOATE--BETA-ALANINE LIGASE"/>
    <property type="match status" value="1"/>
</dbReference>
<evidence type="ECO:0000256" key="9">
    <source>
        <dbReference type="ARBA" id="ARBA00029902"/>
    </source>
</evidence>
<dbReference type="GeneID" id="30146108"/>
<dbReference type="Gene3D" id="3.30.1300.10">
    <property type="entry name" value="Pantoate-beta-alanine ligase, C-terminal domain"/>
    <property type="match status" value="1"/>
</dbReference>
<dbReference type="Gene3D" id="3.40.50.620">
    <property type="entry name" value="HUPs"/>
    <property type="match status" value="1"/>
</dbReference>
<dbReference type="NCBIfam" id="TIGR00018">
    <property type="entry name" value="panC"/>
    <property type="match status" value="1"/>
</dbReference>
<evidence type="ECO:0000256" key="8">
    <source>
        <dbReference type="ARBA" id="ARBA00022840"/>
    </source>
</evidence>
<dbReference type="HAMAP" id="MF_00158">
    <property type="entry name" value="PanC"/>
    <property type="match status" value="1"/>
</dbReference>
<evidence type="ECO:0000256" key="3">
    <source>
        <dbReference type="ARBA" id="ARBA00012219"/>
    </source>
</evidence>
<dbReference type="EC" id="6.3.2.1" evidence="3"/>
<evidence type="ECO:0000313" key="12">
    <source>
        <dbReference type="EMBL" id="ODQ81062.1"/>
    </source>
</evidence>
<dbReference type="Pfam" id="PF02569">
    <property type="entry name" value="Pantoate_ligase"/>
    <property type="match status" value="1"/>
</dbReference>
<dbReference type="FunFam" id="3.40.50.620:FF:000013">
    <property type="entry name" value="Pantothenate synthetase"/>
    <property type="match status" value="1"/>
</dbReference>
<dbReference type="InterPro" id="IPR003721">
    <property type="entry name" value="Pantoate_ligase"/>
</dbReference>
<gene>
    <name evidence="12" type="ORF">BABINDRAFT_160478</name>
</gene>
<comment type="catalytic activity">
    <reaction evidence="11">
        <text>(R)-pantoate + beta-alanine + ATP = (R)-pantothenate + AMP + diphosphate + H(+)</text>
        <dbReference type="Rhea" id="RHEA:10912"/>
        <dbReference type="ChEBI" id="CHEBI:15378"/>
        <dbReference type="ChEBI" id="CHEBI:15980"/>
        <dbReference type="ChEBI" id="CHEBI:29032"/>
        <dbReference type="ChEBI" id="CHEBI:30616"/>
        <dbReference type="ChEBI" id="CHEBI:33019"/>
        <dbReference type="ChEBI" id="CHEBI:57966"/>
        <dbReference type="ChEBI" id="CHEBI:456215"/>
        <dbReference type="EC" id="6.3.2.1"/>
    </reaction>
</comment>
<evidence type="ECO:0000256" key="10">
    <source>
        <dbReference type="ARBA" id="ARBA00032806"/>
    </source>
</evidence>
<evidence type="ECO:0000256" key="6">
    <source>
        <dbReference type="ARBA" id="ARBA00022655"/>
    </source>
</evidence>
<keyword evidence="8" id="KW-0067">ATP-binding</keyword>
<dbReference type="InterPro" id="IPR042176">
    <property type="entry name" value="Pantoate_ligase_C"/>
</dbReference>
<keyword evidence="5" id="KW-0436">Ligase</keyword>
<dbReference type="InterPro" id="IPR014729">
    <property type="entry name" value="Rossmann-like_a/b/a_fold"/>
</dbReference>
<dbReference type="SUPFAM" id="SSF52374">
    <property type="entry name" value="Nucleotidylyl transferase"/>
    <property type="match status" value="1"/>
</dbReference>
<reference evidence="13" key="1">
    <citation type="submission" date="2016-05" db="EMBL/GenBank/DDBJ databases">
        <title>Comparative genomics of biotechnologically important yeasts.</title>
        <authorList>
            <consortium name="DOE Joint Genome Institute"/>
            <person name="Riley R."/>
            <person name="Haridas S."/>
            <person name="Wolfe K.H."/>
            <person name="Lopes M.R."/>
            <person name="Hittinger C.T."/>
            <person name="Goker M."/>
            <person name="Salamov A."/>
            <person name="Wisecaver J."/>
            <person name="Long T.M."/>
            <person name="Aerts A.L."/>
            <person name="Barry K."/>
            <person name="Choi C."/>
            <person name="Clum A."/>
            <person name="Coughlan A.Y."/>
            <person name="Deshpande S."/>
            <person name="Douglass A.P."/>
            <person name="Hanson S.J."/>
            <person name="Klenk H.-P."/>
            <person name="Labutti K."/>
            <person name="Lapidus A."/>
            <person name="Lindquist E."/>
            <person name="Lipzen A."/>
            <person name="Meier-Kolthoff J.P."/>
            <person name="Ohm R.A."/>
            <person name="Otillar R.P."/>
            <person name="Pangilinan J."/>
            <person name="Peng Y."/>
            <person name="Rokas A."/>
            <person name="Rosa C.A."/>
            <person name="Scheuner C."/>
            <person name="Sibirny A.A."/>
            <person name="Slot J.C."/>
            <person name="Stielow J.B."/>
            <person name="Sun H."/>
            <person name="Kurtzman C.P."/>
            <person name="Blackwell M."/>
            <person name="Grigoriev I.V."/>
            <person name="Jeffries T.W."/>
        </authorList>
    </citation>
    <scope>NUCLEOTIDE SEQUENCE [LARGE SCALE GENOMIC DNA]</scope>
    <source>
        <strain evidence="13">NRRL Y-12698</strain>
    </source>
</reference>
<evidence type="ECO:0000313" key="13">
    <source>
        <dbReference type="Proteomes" id="UP000094336"/>
    </source>
</evidence>
<dbReference type="CDD" id="cd00560">
    <property type="entry name" value="PanC"/>
    <property type="match status" value="1"/>
</dbReference>
<accession>A0A1E3QVG5</accession>
<dbReference type="EMBL" id="KV454428">
    <property type="protein sequence ID" value="ODQ81062.1"/>
    <property type="molecule type" value="Genomic_DNA"/>
</dbReference>
<dbReference type="GO" id="GO:0004592">
    <property type="term" value="F:pantoate-beta-alanine ligase activity"/>
    <property type="evidence" value="ECO:0007669"/>
    <property type="project" value="UniProtKB-EC"/>
</dbReference>
<keyword evidence="6" id="KW-0566">Pantothenate biosynthesis</keyword>
<comment type="similarity">
    <text evidence="2">Belongs to the pantothenate synthetase family.</text>
</comment>
<evidence type="ECO:0000256" key="11">
    <source>
        <dbReference type="ARBA" id="ARBA00048258"/>
    </source>
</evidence>
<keyword evidence="13" id="KW-1185">Reference proteome</keyword>
<dbReference type="STRING" id="984486.A0A1E3QVG5"/>
<evidence type="ECO:0000256" key="1">
    <source>
        <dbReference type="ARBA" id="ARBA00004990"/>
    </source>
</evidence>
<sequence length="305" mass="33164">MQIFRTIAEVREWRRQCVLNNETVGFVATMGALHAGHLSLVTASLAANDRTIVSIFVNPSQFAPHEDLDAYPRNIDDDIGLLGTLDGTVDCVFAPKVSEMYPSGITLEVSQQKGAFVSVLGLSEPLEGVTRPHFFRGVATVVTKLFNIVTPTRAYFGQKDIQQTIVIKRMVKDLLLPVEVVVAPTVRGSSGLALSSRNEYLSDKTRDLSAVIYNALSVVKTEYETGVTEAEPLLAAFKDTILPYLDGTAASFEIEYVSLNDPETLEALTKIDPKVGAVFSTAVKVPKADGSAARLIDNLVFEPKD</sequence>
<dbReference type="AlphaFoldDB" id="A0A1E3QVG5"/>
<dbReference type="GO" id="GO:0015940">
    <property type="term" value="P:pantothenate biosynthetic process"/>
    <property type="evidence" value="ECO:0007669"/>
    <property type="project" value="UniProtKB-UniPathway"/>
</dbReference>
<evidence type="ECO:0000256" key="2">
    <source>
        <dbReference type="ARBA" id="ARBA00009256"/>
    </source>
</evidence>